<evidence type="ECO:0000259" key="7">
    <source>
        <dbReference type="SMART" id="SM00888"/>
    </source>
</evidence>
<accession>A0A2K5AQ08</accession>
<evidence type="ECO:0000256" key="1">
    <source>
        <dbReference type="ARBA" id="ARBA00003815"/>
    </source>
</evidence>
<dbReference type="CDD" id="cd00292">
    <property type="entry name" value="EF1B"/>
    <property type="match status" value="1"/>
</dbReference>
<dbReference type="AlphaFoldDB" id="A0A2K5AQ08"/>
<dbReference type="NCBIfam" id="NF001670">
    <property type="entry name" value="PRK00435.1"/>
    <property type="match status" value="1"/>
</dbReference>
<dbReference type="InterPro" id="IPR004542">
    <property type="entry name" value="Transl_elong_EF1B_B_arc"/>
</dbReference>
<name>A0A2K5AQ08_9ARCH</name>
<gene>
    <name evidence="6 8" type="primary">ef1b</name>
    <name evidence="8" type="ORF">NCAV_0504</name>
</gene>
<organism evidence="8 9">
    <name type="scientific">Candidatus Nitrosocaldus cavascurensis</name>
    <dbReference type="NCBI Taxonomy" id="2058097"/>
    <lineage>
        <taxon>Archaea</taxon>
        <taxon>Nitrososphaerota</taxon>
        <taxon>Nitrososphaeria</taxon>
        <taxon>Candidatus Nitrosocaldales</taxon>
        <taxon>Candidatus Nitrosocaldaceae</taxon>
        <taxon>Candidatus Nitrosocaldus</taxon>
    </lineage>
</organism>
<dbReference type="KEGG" id="ncv:NCAV_0504"/>
<evidence type="ECO:0000256" key="3">
    <source>
        <dbReference type="ARBA" id="ARBA00017600"/>
    </source>
</evidence>
<evidence type="ECO:0000256" key="6">
    <source>
        <dbReference type="HAMAP-Rule" id="MF_00043"/>
    </source>
</evidence>
<dbReference type="Proteomes" id="UP000236248">
    <property type="component" value="Chromosome NCAV"/>
</dbReference>
<evidence type="ECO:0000256" key="2">
    <source>
        <dbReference type="ARBA" id="ARBA00007411"/>
    </source>
</evidence>
<reference evidence="9" key="1">
    <citation type="submission" date="2018-01" db="EMBL/GenBank/DDBJ databases">
        <authorList>
            <person name="Kerou L M."/>
        </authorList>
    </citation>
    <scope>NUCLEOTIDE SEQUENCE [LARGE SCALE GENOMIC DNA]</scope>
    <source>
        <strain evidence="9">SCU2</strain>
    </source>
</reference>
<dbReference type="PANTHER" id="PTHR39647">
    <property type="entry name" value="ELONGATION FACTOR 1-BETA"/>
    <property type="match status" value="1"/>
</dbReference>
<evidence type="ECO:0000313" key="8">
    <source>
        <dbReference type="EMBL" id="SPC33697.1"/>
    </source>
</evidence>
<protein>
    <recommendedName>
        <fullName evidence="3 6">Elongation factor 1-beta</fullName>
        <shortName evidence="6">EF-1-beta</shortName>
    </recommendedName>
    <alternativeName>
        <fullName evidence="6">aEF-1beta</fullName>
    </alternativeName>
</protein>
<comment type="similarity">
    <text evidence="2 6">Belongs to the EF-1-beta/EF-1-delta family.</text>
</comment>
<dbReference type="InterPro" id="IPR036219">
    <property type="entry name" value="eEF-1beta-like_sf"/>
</dbReference>
<keyword evidence="5 6" id="KW-0648">Protein biosynthesis</keyword>
<dbReference type="SUPFAM" id="SSF54984">
    <property type="entry name" value="eEF-1beta-like"/>
    <property type="match status" value="1"/>
</dbReference>
<dbReference type="GO" id="GO:0003746">
    <property type="term" value="F:translation elongation factor activity"/>
    <property type="evidence" value="ECO:0007669"/>
    <property type="project" value="UniProtKB-UniRule"/>
</dbReference>
<evidence type="ECO:0000256" key="5">
    <source>
        <dbReference type="ARBA" id="ARBA00022917"/>
    </source>
</evidence>
<dbReference type="Gene3D" id="3.30.70.60">
    <property type="match status" value="1"/>
</dbReference>
<keyword evidence="4 6" id="KW-0251">Elongation factor</keyword>
<comment type="function">
    <text evidence="1 6">Promotes the exchange of GDP for GTP in EF-1-alpha/GDP, thus allowing the regeneration of EF-1-alpha/GTP that could then be used to form the ternary complex EF-1-alpha/GTP/AAtRNA.</text>
</comment>
<dbReference type="InterPro" id="IPR014038">
    <property type="entry name" value="EF1B_bsu/dsu_GNE"/>
</dbReference>
<dbReference type="PIRSF" id="PIRSF006521">
    <property type="entry name" value="Transl_elong_EF1B_B_arc"/>
    <property type="match status" value="1"/>
</dbReference>
<proteinExistence type="inferred from homology"/>
<sequence length="95" mass="10409">MNGMGRLITRVKIMPADIDVNLDALVEKVKGKMPDGVQVKRYSKEPIAFGINALLLDMVMDEDTADTDSLEEGLRSIDGVGEVEIVSMSRESARL</sequence>
<dbReference type="Pfam" id="PF00736">
    <property type="entry name" value="EF1_GNE"/>
    <property type="match status" value="1"/>
</dbReference>
<keyword evidence="9" id="KW-1185">Reference proteome</keyword>
<evidence type="ECO:0000256" key="4">
    <source>
        <dbReference type="ARBA" id="ARBA00022768"/>
    </source>
</evidence>
<evidence type="ECO:0000313" key="9">
    <source>
        <dbReference type="Proteomes" id="UP000236248"/>
    </source>
</evidence>
<dbReference type="HAMAP" id="MF_00043">
    <property type="entry name" value="EF1_beta"/>
    <property type="match status" value="1"/>
</dbReference>
<feature type="domain" description="Translation elongation factor EF1B beta/delta subunit guanine nucleotide exchange" evidence="7">
    <location>
        <begin position="6"/>
        <end position="91"/>
    </location>
</feature>
<dbReference type="SMART" id="SM00888">
    <property type="entry name" value="EF1_GNE"/>
    <property type="match status" value="1"/>
</dbReference>
<dbReference type="EMBL" id="LT981265">
    <property type="protein sequence ID" value="SPC33697.1"/>
    <property type="molecule type" value="Genomic_DNA"/>
</dbReference>
<dbReference type="PANTHER" id="PTHR39647:SF1">
    <property type="entry name" value="ELONGATION FACTOR 1-BETA"/>
    <property type="match status" value="1"/>
</dbReference>
<dbReference type="NCBIfam" id="TIGR00489">
    <property type="entry name" value="aEF-1_beta"/>
    <property type="match status" value="1"/>
</dbReference>
<dbReference type="InterPro" id="IPR014717">
    <property type="entry name" value="Transl_elong_EF1B/ribsomal_bS6"/>
</dbReference>